<feature type="region of interest" description="Disordered" evidence="7">
    <location>
        <begin position="109"/>
        <end position="145"/>
    </location>
</feature>
<keyword evidence="5 8" id="KW-0472">Membrane</keyword>
<proteinExistence type="predicted"/>
<feature type="coiled-coil region" evidence="6">
    <location>
        <begin position="263"/>
        <end position="367"/>
    </location>
</feature>
<feature type="domain" description="DUF1279" evidence="9">
    <location>
        <begin position="159"/>
        <end position="245"/>
    </location>
</feature>
<organism evidence="10 11">
    <name type="scientific">Homarus americanus</name>
    <name type="common">American lobster</name>
    <dbReference type="NCBI Taxonomy" id="6706"/>
    <lineage>
        <taxon>Eukaryota</taxon>
        <taxon>Metazoa</taxon>
        <taxon>Ecdysozoa</taxon>
        <taxon>Arthropoda</taxon>
        <taxon>Crustacea</taxon>
        <taxon>Multicrustacea</taxon>
        <taxon>Malacostraca</taxon>
        <taxon>Eumalacostraca</taxon>
        <taxon>Eucarida</taxon>
        <taxon>Decapoda</taxon>
        <taxon>Pleocyemata</taxon>
        <taxon>Astacidea</taxon>
        <taxon>Nephropoidea</taxon>
        <taxon>Nephropidae</taxon>
        <taxon>Homarus</taxon>
    </lineage>
</organism>
<evidence type="ECO:0000259" key="9">
    <source>
        <dbReference type="Pfam" id="PF06916"/>
    </source>
</evidence>
<evidence type="ECO:0000256" key="2">
    <source>
        <dbReference type="ARBA" id="ARBA00022692"/>
    </source>
</evidence>
<feature type="transmembrane region" description="Helical" evidence="8">
    <location>
        <begin position="168"/>
        <end position="191"/>
    </location>
</feature>
<protein>
    <recommendedName>
        <fullName evidence="9">DUF1279 domain-containing protein</fullName>
    </recommendedName>
</protein>
<dbReference type="PANTHER" id="PTHR21377:SF1">
    <property type="entry name" value="PROTEIN FAM210A"/>
    <property type="match status" value="1"/>
</dbReference>
<keyword evidence="3 8" id="KW-1133">Transmembrane helix</keyword>
<name>A0A8J5MN70_HOMAM</name>
<gene>
    <name evidence="10" type="ORF">Hamer_G018770</name>
</gene>
<dbReference type="EMBL" id="JAHLQT010036987">
    <property type="protein sequence ID" value="KAG7157703.1"/>
    <property type="molecule type" value="Genomic_DNA"/>
</dbReference>
<evidence type="ECO:0000256" key="7">
    <source>
        <dbReference type="SAM" id="MobiDB-lite"/>
    </source>
</evidence>
<accession>A0A8J5MN70</accession>
<keyword evidence="4 6" id="KW-0175">Coiled coil</keyword>
<evidence type="ECO:0000256" key="8">
    <source>
        <dbReference type="SAM" id="Phobius"/>
    </source>
</evidence>
<keyword evidence="11" id="KW-1185">Reference proteome</keyword>
<dbReference type="GO" id="GO:0016020">
    <property type="term" value="C:membrane"/>
    <property type="evidence" value="ECO:0007669"/>
    <property type="project" value="UniProtKB-SubCell"/>
</dbReference>
<dbReference type="InterPro" id="IPR009688">
    <property type="entry name" value="FAM210A/B-like_dom"/>
</dbReference>
<dbReference type="AlphaFoldDB" id="A0A8J5MN70"/>
<keyword evidence="2 8" id="KW-0812">Transmembrane</keyword>
<evidence type="ECO:0000256" key="3">
    <source>
        <dbReference type="ARBA" id="ARBA00022989"/>
    </source>
</evidence>
<evidence type="ECO:0000313" key="11">
    <source>
        <dbReference type="Proteomes" id="UP000747542"/>
    </source>
</evidence>
<dbReference type="InterPro" id="IPR045866">
    <property type="entry name" value="FAM210A/B-like"/>
</dbReference>
<dbReference type="PANTHER" id="PTHR21377">
    <property type="entry name" value="PROTEIN FAM210B, MITOCHONDRIAL"/>
    <property type="match status" value="1"/>
</dbReference>
<evidence type="ECO:0000256" key="5">
    <source>
        <dbReference type="ARBA" id="ARBA00023136"/>
    </source>
</evidence>
<reference evidence="10" key="1">
    <citation type="journal article" date="2021" name="Sci. Adv.">
        <title>The American lobster genome reveals insights on longevity, neural, and immune adaptations.</title>
        <authorList>
            <person name="Polinski J.M."/>
            <person name="Zimin A.V."/>
            <person name="Clark K.F."/>
            <person name="Kohn A.B."/>
            <person name="Sadowski N."/>
            <person name="Timp W."/>
            <person name="Ptitsyn A."/>
            <person name="Khanna P."/>
            <person name="Romanova D.Y."/>
            <person name="Williams P."/>
            <person name="Greenwood S.J."/>
            <person name="Moroz L.L."/>
            <person name="Walt D.R."/>
            <person name="Bodnar A.G."/>
        </authorList>
    </citation>
    <scope>NUCLEOTIDE SEQUENCE</scope>
    <source>
        <strain evidence="10">GMGI-L3</strain>
    </source>
</reference>
<comment type="caution">
    <text evidence="10">The sequence shown here is derived from an EMBL/GenBank/DDBJ whole genome shotgun (WGS) entry which is preliminary data.</text>
</comment>
<sequence length="396" mass="46008">MLRNATRCLHPAVKQASFRSQYTRYMLKNVYLCPHRSISHHLLATNGTWHLKTQYQSPHKHHHRPFTIARMTGGSIFQSSTSLGVTPLPLWALPDTTFKECHVRLYSTKPPSVPSSPVDENHNETKTSGSSGENDGKKYVQAGGLSNKERDEKKMSLVQKFKLMYKQYWYVLIPVHIVTSVVWYGAFFIAAKSGVDIVPILEKLGAGEKILSHLQNSNAGYYAIAYAMYKIATPARYTITIGGTTIAINYLKKYGYIRPVPSSEKLKEMYEGKREELIEKKEEIVGKYQEKKGEMVDKYQERREEVVGRYQERREEVVGRYQERKNEMVQRVTDKRKELRGKVSEKREEFKDRLEEKREKLGSIRDRIVLLRVRALTKIFKRKDQTALPTRLYRPV</sequence>
<evidence type="ECO:0000256" key="4">
    <source>
        <dbReference type="ARBA" id="ARBA00023054"/>
    </source>
</evidence>
<evidence type="ECO:0000256" key="6">
    <source>
        <dbReference type="SAM" id="Coils"/>
    </source>
</evidence>
<dbReference type="GO" id="GO:0005739">
    <property type="term" value="C:mitochondrion"/>
    <property type="evidence" value="ECO:0007669"/>
    <property type="project" value="TreeGrafter"/>
</dbReference>
<dbReference type="Gene3D" id="1.20.120.20">
    <property type="entry name" value="Apolipoprotein"/>
    <property type="match status" value="1"/>
</dbReference>
<evidence type="ECO:0000256" key="1">
    <source>
        <dbReference type="ARBA" id="ARBA00004167"/>
    </source>
</evidence>
<comment type="subcellular location">
    <subcellularLocation>
        <location evidence="1">Membrane</location>
        <topology evidence="1">Single-pass membrane protein</topology>
    </subcellularLocation>
</comment>
<dbReference type="Pfam" id="PF06916">
    <property type="entry name" value="FAM210A-B_dom"/>
    <property type="match status" value="1"/>
</dbReference>
<evidence type="ECO:0000313" key="10">
    <source>
        <dbReference type="EMBL" id="KAG7157703.1"/>
    </source>
</evidence>
<dbReference type="Proteomes" id="UP000747542">
    <property type="component" value="Unassembled WGS sequence"/>
</dbReference>